<evidence type="ECO:0000313" key="2">
    <source>
        <dbReference type="EMBL" id="SUX32396.1"/>
    </source>
</evidence>
<organism evidence="2 3">
    <name type="scientific">Chromobacterium violaceum</name>
    <dbReference type="NCBI Taxonomy" id="536"/>
    <lineage>
        <taxon>Bacteria</taxon>
        <taxon>Pseudomonadati</taxon>
        <taxon>Pseudomonadota</taxon>
        <taxon>Betaproteobacteria</taxon>
        <taxon>Neisseriales</taxon>
        <taxon>Chromobacteriaceae</taxon>
        <taxon>Chromobacterium</taxon>
    </lineage>
</organism>
<comment type="caution">
    <text evidence="2">The sequence shown here is derived from an EMBL/GenBank/DDBJ whole genome shotgun (WGS) entry which is preliminary data.</text>
</comment>
<dbReference type="AlphaFoldDB" id="A0AAX2M856"/>
<evidence type="ECO:0000313" key="3">
    <source>
        <dbReference type="Proteomes" id="UP000254029"/>
    </source>
</evidence>
<reference evidence="2 3" key="1">
    <citation type="submission" date="2018-06" db="EMBL/GenBank/DDBJ databases">
        <authorList>
            <consortium name="Pathogen Informatics"/>
            <person name="Doyle S."/>
        </authorList>
    </citation>
    <scope>NUCLEOTIDE SEQUENCE [LARGE SCALE GENOMIC DNA]</scope>
    <source>
        <strain evidence="2 3">NCTC8684</strain>
    </source>
</reference>
<gene>
    <name evidence="2" type="ORF">NCTC8684_01473</name>
</gene>
<dbReference type="Proteomes" id="UP000254029">
    <property type="component" value="Unassembled WGS sequence"/>
</dbReference>
<evidence type="ECO:0000256" key="1">
    <source>
        <dbReference type="SAM" id="Coils"/>
    </source>
</evidence>
<protein>
    <recommendedName>
        <fullName evidence="4">Phage protein</fullName>
    </recommendedName>
</protein>
<dbReference type="EMBL" id="UIGR01000001">
    <property type="protein sequence ID" value="SUX32396.1"/>
    <property type="molecule type" value="Genomic_DNA"/>
</dbReference>
<dbReference type="RefSeq" id="WP_076227105.1">
    <property type="nucleotide sequence ID" value="NZ_JBHMEH010000016.1"/>
</dbReference>
<evidence type="ECO:0008006" key="4">
    <source>
        <dbReference type="Google" id="ProtNLM"/>
    </source>
</evidence>
<sequence length="105" mass="12001">MKIEIKSDGLKKLSENIKEIERNNQIKLSDLMNSQFISSHSNFSSLEELFDASGFKIESVEDFKAIPDDELNDFIGKNTTFQSWKEMEQSAVLIYMKAAMSKGIK</sequence>
<name>A0AAX2M856_CHRVL</name>
<feature type="coiled-coil region" evidence="1">
    <location>
        <begin position="3"/>
        <end position="30"/>
    </location>
</feature>
<keyword evidence="1" id="KW-0175">Coiled coil</keyword>
<accession>A0AAX2M856</accession>
<proteinExistence type="predicted"/>